<dbReference type="EMBL" id="VSSQ01038047">
    <property type="protein sequence ID" value="MPM90907.1"/>
    <property type="molecule type" value="Genomic_DNA"/>
</dbReference>
<accession>A0A645DNN6</accession>
<comment type="caution">
    <text evidence="1">The sequence shown here is derived from an EMBL/GenBank/DDBJ whole genome shotgun (WGS) entry which is preliminary data.</text>
</comment>
<sequence>MRTLVILFLLFIFQNCNTKDFPSEIKKIYSLNKDKTFSEFENWNIYPREEKRNVYLFDYILNEKIAARYLVVANDSIVFKQIFPLQDTVFYLLNKDTLYSHLKKPIISLDLFLNFKSLGIDAIFYRQKERLFLLKKDKNSLIRLVDPRNNLSDSINFINYQKIDQFWFYFKSK</sequence>
<organism evidence="1">
    <name type="scientific">bioreactor metagenome</name>
    <dbReference type="NCBI Taxonomy" id="1076179"/>
    <lineage>
        <taxon>unclassified sequences</taxon>
        <taxon>metagenomes</taxon>
        <taxon>ecological metagenomes</taxon>
    </lineage>
</organism>
<gene>
    <name evidence="1" type="ORF">SDC9_138030</name>
</gene>
<name>A0A645DNN6_9ZZZZ</name>
<dbReference type="AlphaFoldDB" id="A0A645DNN6"/>
<protein>
    <submittedName>
        <fullName evidence="1">Uncharacterized protein</fullName>
    </submittedName>
</protein>
<proteinExistence type="predicted"/>
<evidence type="ECO:0000313" key="1">
    <source>
        <dbReference type="EMBL" id="MPM90907.1"/>
    </source>
</evidence>
<reference evidence="1" key="1">
    <citation type="submission" date="2019-08" db="EMBL/GenBank/DDBJ databases">
        <authorList>
            <person name="Kucharzyk K."/>
            <person name="Murdoch R.W."/>
            <person name="Higgins S."/>
            <person name="Loffler F."/>
        </authorList>
    </citation>
    <scope>NUCLEOTIDE SEQUENCE</scope>
</reference>